<name>A0A532VBS7_UNCT6</name>
<protein>
    <recommendedName>
        <fullName evidence="1">Carrier domain-containing protein</fullName>
    </recommendedName>
</protein>
<dbReference type="PROSITE" id="PS50075">
    <property type="entry name" value="CARRIER"/>
    <property type="match status" value="1"/>
</dbReference>
<dbReference type="EMBL" id="NJBO01000001">
    <property type="protein sequence ID" value="TKJ44427.1"/>
    <property type="molecule type" value="Genomic_DNA"/>
</dbReference>
<gene>
    <name evidence="2" type="ORF">CEE36_01410</name>
</gene>
<dbReference type="InterPro" id="IPR009081">
    <property type="entry name" value="PP-bd_ACP"/>
</dbReference>
<comment type="caution">
    <text evidence="2">The sequence shown here is derived from an EMBL/GenBank/DDBJ whole genome shotgun (WGS) entry which is preliminary data.</text>
</comment>
<organism evidence="2 3">
    <name type="scientific">candidate division TA06 bacterium B3_TA06</name>
    <dbReference type="NCBI Taxonomy" id="2012487"/>
    <lineage>
        <taxon>Bacteria</taxon>
        <taxon>Bacteria division TA06</taxon>
    </lineage>
</organism>
<sequence>MLDEKQLKDTVLAYVKDEYVEDEEEADELTPDTPLISGGIVDSFSMVSLKVFLEKRYQIQIPDADATPQSFDTVNKIVELVKRFKGE</sequence>
<dbReference type="SUPFAM" id="SSF47336">
    <property type="entry name" value="ACP-like"/>
    <property type="match status" value="1"/>
</dbReference>
<dbReference type="Proteomes" id="UP000317778">
    <property type="component" value="Unassembled WGS sequence"/>
</dbReference>
<reference evidence="2 3" key="1">
    <citation type="submission" date="2017-06" db="EMBL/GenBank/DDBJ databases">
        <title>Novel microbial phyla capable of carbon fixation and sulfur reduction in deep-sea sediments.</title>
        <authorList>
            <person name="Huang J."/>
            <person name="Baker B."/>
            <person name="Wang Y."/>
        </authorList>
    </citation>
    <scope>NUCLEOTIDE SEQUENCE [LARGE SCALE GENOMIC DNA]</scope>
    <source>
        <strain evidence="2">B3_TA06</strain>
    </source>
</reference>
<evidence type="ECO:0000313" key="2">
    <source>
        <dbReference type="EMBL" id="TKJ44427.1"/>
    </source>
</evidence>
<feature type="domain" description="Carrier" evidence="1">
    <location>
        <begin position="6"/>
        <end position="85"/>
    </location>
</feature>
<dbReference type="AlphaFoldDB" id="A0A532VBS7"/>
<evidence type="ECO:0000259" key="1">
    <source>
        <dbReference type="PROSITE" id="PS50075"/>
    </source>
</evidence>
<evidence type="ECO:0000313" key="3">
    <source>
        <dbReference type="Proteomes" id="UP000317778"/>
    </source>
</evidence>
<proteinExistence type="predicted"/>
<dbReference type="Pfam" id="PF00550">
    <property type="entry name" value="PP-binding"/>
    <property type="match status" value="1"/>
</dbReference>
<dbReference type="InterPro" id="IPR036736">
    <property type="entry name" value="ACP-like_sf"/>
</dbReference>
<accession>A0A532VBS7</accession>
<dbReference type="Gene3D" id="1.10.1200.10">
    <property type="entry name" value="ACP-like"/>
    <property type="match status" value="1"/>
</dbReference>